<dbReference type="InterPro" id="IPR032675">
    <property type="entry name" value="LRR_dom_sf"/>
</dbReference>
<organism evidence="2 3">
    <name type="scientific">Chaetoceros tenuissimus</name>
    <dbReference type="NCBI Taxonomy" id="426638"/>
    <lineage>
        <taxon>Eukaryota</taxon>
        <taxon>Sar</taxon>
        <taxon>Stramenopiles</taxon>
        <taxon>Ochrophyta</taxon>
        <taxon>Bacillariophyta</taxon>
        <taxon>Coscinodiscophyceae</taxon>
        <taxon>Chaetocerotophycidae</taxon>
        <taxon>Chaetocerotales</taxon>
        <taxon>Chaetocerotaceae</taxon>
        <taxon>Chaetoceros</taxon>
    </lineage>
</organism>
<feature type="region of interest" description="Disordered" evidence="1">
    <location>
        <begin position="1"/>
        <end position="26"/>
    </location>
</feature>
<proteinExistence type="predicted"/>
<keyword evidence="3" id="KW-1185">Reference proteome</keyword>
<evidence type="ECO:0000313" key="2">
    <source>
        <dbReference type="EMBL" id="GFH60015.1"/>
    </source>
</evidence>
<gene>
    <name evidence="2" type="ORF">CTEN210_16491</name>
</gene>
<dbReference type="EMBL" id="BLLK01000069">
    <property type="protein sequence ID" value="GFH60015.1"/>
    <property type="molecule type" value="Genomic_DNA"/>
</dbReference>
<feature type="compositionally biased region" description="Low complexity" evidence="1">
    <location>
        <begin position="16"/>
        <end position="26"/>
    </location>
</feature>
<dbReference type="Proteomes" id="UP001054902">
    <property type="component" value="Unassembled WGS sequence"/>
</dbReference>
<dbReference type="Gene3D" id="3.80.10.10">
    <property type="entry name" value="Ribonuclease Inhibitor"/>
    <property type="match status" value="1"/>
</dbReference>
<dbReference type="AlphaFoldDB" id="A0AAD3DAX0"/>
<protein>
    <submittedName>
        <fullName evidence="2">Uncharacterized protein</fullName>
    </submittedName>
</protein>
<evidence type="ECO:0000256" key="1">
    <source>
        <dbReference type="SAM" id="MobiDB-lite"/>
    </source>
</evidence>
<sequence>MERQPLKRKRRNNGDSQASDSSLHSSIPMNGNAGLSHNSIFDTLSDDLMFKICGYLYYDYESDQEHFASVSDIEDVYKLGLCSKQLYASFTKFMRYAPITITYNKHTDKEMLSWLASKNMVRLRNFYVYVRGNIENQKKEDKLNEIDIATVLYFLESCDVSELEELDLLPKDMFEHEFDEQRIWTIDPSQTGAIYDHILNHPDYREARKYGVPHHVLLRSHSLSWVDFLIFFLDSAKMGKFKKLHVLSILSSNSFLLDHMTTIKDLSILYDDKEINQTCTNKCMESSLSRLHNLEKLYIRNYDDDSIYNYFAIKSDKLVDLTIDLNSSQPHHKTWDIVCPNLKHLKLPIFEARDLNCIFHSKQNLCKVSLTVWTTLNKQEFDSLLVEIKSMPNLEQLELYFMLPNPNLFTLESQKIRNLSLLTPLVGEHFQMKCPNLRALDVVGKIPILLEGSNYRELTDITLDFIKDNTSAKDVETLVEVLPSLRYLNIETIDVDEISTLSIKSSSLSTLRLCEKDTLSNIVIDISSCPKLTKLFCSIGDNNSLDHIFMDRNKISYLSIRSNNHSCLNQSLDLFSSLESLYLLRFEGTMRIESSSLQLLDITKCTQYFHIENCKCPSLKEISQRHYWNRNEVESNGLFLDGQLNNESLNPRLAGFKKNVVPTSEYTFKGLEASDSCKLKIEFICTNTQGIEDYVTDEFEENDLGGF</sequence>
<dbReference type="SUPFAM" id="SSF52047">
    <property type="entry name" value="RNI-like"/>
    <property type="match status" value="1"/>
</dbReference>
<name>A0AAD3DAX0_9STRA</name>
<accession>A0AAD3DAX0</accession>
<evidence type="ECO:0000313" key="3">
    <source>
        <dbReference type="Proteomes" id="UP001054902"/>
    </source>
</evidence>
<comment type="caution">
    <text evidence="2">The sequence shown here is derived from an EMBL/GenBank/DDBJ whole genome shotgun (WGS) entry which is preliminary data.</text>
</comment>
<feature type="compositionally biased region" description="Basic residues" evidence="1">
    <location>
        <begin position="1"/>
        <end position="11"/>
    </location>
</feature>
<reference evidence="2 3" key="1">
    <citation type="journal article" date="2021" name="Sci. Rep.">
        <title>The genome of the diatom Chaetoceros tenuissimus carries an ancient integrated fragment of an extant virus.</title>
        <authorList>
            <person name="Hongo Y."/>
            <person name="Kimura K."/>
            <person name="Takaki Y."/>
            <person name="Yoshida Y."/>
            <person name="Baba S."/>
            <person name="Kobayashi G."/>
            <person name="Nagasaki K."/>
            <person name="Hano T."/>
            <person name="Tomaru Y."/>
        </authorList>
    </citation>
    <scope>NUCLEOTIDE SEQUENCE [LARGE SCALE GENOMIC DNA]</scope>
    <source>
        <strain evidence="2 3">NIES-3715</strain>
    </source>
</reference>